<keyword evidence="1" id="KW-1133">Transmembrane helix</keyword>
<feature type="transmembrane region" description="Helical" evidence="1">
    <location>
        <begin position="100"/>
        <end position="122"/>
    </location>
</feature>
<proteinExistence type="predicted"/>
<reference evidence="2" key="1">
    <citation type="submission" date="2021-06" db="EMBL/GenBank/DDBJ databases">
        <authorList>
            <person name="Kallberg Y."/>
            <person name="Tangrot J."/>
            <person name="Rosling A."/>
        </authorList>
    </citation>
    <scope>NUCLEOTIDE SEQUENCE</scope>
    <source>
        <strain evidence="2">IA702</strain>
    </source>
</reference>
<gene>
    <name evidence="2" type="ORF">POCULU_LOCUS1100</name>
</gene>
<feature type="transmembrane region" description="Helical" evidence="1">
    <location>
        <begin position="134"/>
        <end position="156"/>
    </location>
</feature>
<name>A0A9N8VZX4_9GLOM</name>
<accession>A0A9N8VZX4</accession>
<dbReference type="EMBL" id="CAJVPJ010000073">
    <property type="protein sequence ID" value="CAG8472220.1"/>
    <property type="molecule type" value="Genomic_DNA"/>
</dbReference>
<feature type="transmembrane region" description="Helical" evidence="1">
    <location>
        <begin position="44"/>
        <end position="60"/>
    </location>
</feature>
<keyword evidence="1" id="KW-0812">Transmembrane</keyword>
<evidence type="ECO:0000313" key="2">
    <source>
        <dbReference type="EMBL" id="CAG8472220.1"/>
    </source>
</evidence>
<feature type="transmembrane region" description="Helical" evidence="1">
    <location>
        <begin position="199"/>
        <end position="218"/>
    </location>
</feature>
<feature type="transmembrane region" description="Helical" evidence="1">
    <location>
        <begin position="15"/>
        <end position="32"/>
    </location>
</feature>
<protein>
    <submittedName>
        <fullName evidence="2">2046_t:CDS:1</fullName>
    </submittedName>
</protein>
<dbReference type="Proteomes" id="UP000789572">
    <property type="component" value="Unassembled WGS sequence"/>
</dbReference>
<sequence length="237" mass="26286">MSHSELDIIVKCSKAIVAFAVIGTGLTLFYIVKNQDIGLSFYKLLINVMALTYAIAGIKFDGSDFATFYVINIAYELTVMMILTLTLNTLKRTRFSGCDVVFGTALLIVLWSSGAGYLAIILSSKWYEVIVSDAIVVVIFILRAILVIFVAIRLLYHNREVTVDSPKALVFALNLVRLLYIFVWLVLDGPAALHHEGYSLIASTIVLIIILALTSVNIEYPENSLTFNITHFPRAEA</sequence>
<keyword evidence="1" id="KW-0472">Membrane</keyword>
<evidence type="ECO:0000256" key="1">
    <source>
        <dbReference type="SAM" id="Phobius"/>
    </source>
</evidence>
<feature type="transmembrane region" description="Helical" evidence="1">
    <location>
        <begin position="168"/>
        <end position="187"/>
    </location>
</feature>
<organism evidence="2 3">
    <name type="scientific">Paraglomus occultum</name>
    <dbReference type="NCBI Taxonomy" id="144539"/>
    <lineage>
        <taxon>Eukaryota</taxon>
        <taxon>Fungi</taxon>
        <taxon>Fungi incertae sedis</taxon>
        <taxon>Mucoromycota</taxon>
        <taxon>Glomeromycotina</taxon>
        <taxon>Glomeromycetes</taxon>
        <taxon>Paraglomerales</taxon>
        <taxon>Paraglomeraceae</taxon>
        <taxon>Paraglomus</taxon>
    </lineage>
</organism>
<dbReference type="AlphaFoldDB" id="A0A9N8VZX4"/>
<keyword evidence="3" id="KW-1185">Reference proteome</keyword>
<comment type="caution">
    <text evidence="2">The sequence shown here is derived from an EMBL/GenBank/DDBJ whole genome shotgun (WGS) entry which is preliminary data.</text>
</comment>
<evidence type="ECO:0000313" key="3">
    <source>
        <dbReference type="Proteomes" id="UP000789572"/>
    </source>
</evidence>
<feature type="transmembrane region" description="Helical" evidence="1">
    <location>
        <begin position="66"/>
        <end position="88"/>
    </location>
</feature>